<dbReference type="InterPro" id="IPR013087">
    <property type="entry name" value="Znf_C2H2_type"/>
</dbReference>
<evidence type="ECO:0000313" key="2">
    <source>
        <dbReference type="EMBL" id="PPQ97641.1"/>
    </source>
</evidence>
<sequence length="168" mass="19292">MPSVCYDPESHLYRFSDIHWDNAHADSGHNQDGSNAYMTRFNGEEMSGEGVVINASCIPWVNDSPHDYCSWRFGACDQVIEVSEAGIKKHLKECHGYDADTSKVHTCRWSKCNKLCPAKEQLFEHIRIDHLKLEDLLCPVCRDPDSQGPWRTLKKHIKKMHPLARIVE</sequence>
<protein>
    <recommendedName>
        <fullName evidence="1">C2H2-type domain-containing protein</fullName>
    </recommendedName>
</protein>
<reference evidence="2 3" key="1">
    <citation type="journal article" date="2018" name="Evol. Lett.">
        <title>Horizontal gene cluster transfer increased hallucinogenic mushroom diversity.</title>
        <authorList>
            <person name="Reynolds H.T."/>
            <person name="Vijayakumar V."/>
            <person name="Gluck-Thaler E."/>
            <person name="Korotkin H.B."/>
            <person name="Matheny P.B."/>
            <person name="Slot J.C."/>
        </authorList>
    </citation>
    <scope>NUCLEOTIDE SEQUENCE [LARGE SCALE GENOMIC DNA]</scope>
    <source>
        <strain evidence="2 3">SRW20</strain>
    </source>
</reference>
<evidence type="ECO:0000259" key="1">
    <source>
        <dbReference type="PROSITE" id="PS00028"/>
    </source>
</evidence>
<organism evidence="2 3">
    <name type="scientific">Gymnopilus dilepis</name>
    <dbReference type="NCBI Taxonomy" id="231916"/>
    <lineage>
        <taxon>Eukaryota</taxon>
        <taxon>Fungi</taxon>
        <taxon>Dikarya</taxon>
        <taxon>Basidiomycota</taxon>
        <taxon>Agaricomycotina</taxon>
        <taxon>Agaricomycetes</taxon>
        <taxon>Agaricomycetidae</taxon>
        <taxon>Agaricales</taxon>
        <taxon>Agaricineae</taxon>
        <taxon>Hymenogastraceae</taxon>
        <taxon>Gymnopilus</taxon>
    </lineage>
</organism>
<proteinExistence type="predicted"/>
<dbReference type="PROSITE" id="PS00028">
    <property type="entry name" value="ZINC_FINGER_C2H2_1"/>
    <property type="match status" value="1"/>
</dbReference>
<dbReference type="AlphaFoldDB" id="A0A409Y3X7"/>
<dbReference type="OrthoDB" id="2749818at2759"/>
<evidence type="ECO:0000313" key="3">
    <source>
        <dbReference type="Proteomes" id="UP000284706"/>
    </source>
</evidence>
<dbReference type="EMBL" id="NHYE01001215">
    <property type="protein sequence ID" value="PPQ97641.1"/>
    <property type="molecule type" value="Genomic_DNA"/>
</dbReference>
<dbReference type="InParanoid" id="A0A409Y3X7"/>
<accession>A0A409Y3X7</accession>
<gene>
    <name evidence="2" type="ORF">CVT26_002439</name>
</gene>
<name>A0A409Y3X7_9AGAR</name>
<comment type="caution">
    <text evidence="2">The sequence shown here is derived from an EMBL/GenBank/DDBJ whole genome shotgun (WGS) entry which is preliminary data.</text>
</comment>
<keyword evidence="3" id="KW-1185">Reference proteome</keyword>
<dbReference type="Proteomes" id="UP000284706">
    <property type="component" value="Unassembled WGS sequence"/>
</dbReference>
<feature type="domain" description="C2H2-type" evidence="1">
    <location>
        <begin position="107"/>
        <end position="130"/>
    </location>
</feature>